<accession>A0A9P3PSN7</accession>
<dbReference type="AlphaFoldDB" id="A0A9P3PSN7"/>
<dbReference type="Proteomes" id="UP001063166">
    <property type="component" value="Unassembled WGS sequence"/>
</dbReference>
<name>A0A9P3PSN7_LYOSH</name>
<reference evidence="1" key="1">
    <citation type="submission" date="2022-07" db="EMBL/GenBank/DDBJ databases">
        <title>The genome of Lyophyllum shimeji provides insight into the initial evolution of ectomycorrhizal fungal genome.</title>
        <authorList>
            <person name="Kobayashi Y."/>
            <person name="Shibata T."/>
            <person name="Hirakawa H."/>
            <person name="Shigenobu S."/>
            <person name="Nishiyama T."/>
            <person name="Yamada A."/>
            <person name="Hasebe M."/>
            <person name="Kawaguchi M."/>
        </authorList>
    </citation>
    <scope>NUCLEOTIDE SEQUENCE</scope>
    <source>
        <strain evidence="1">AT787</strain>
    </source>
</reference>
<keyword evidence="2" id="KW-1185">Reference proteome</keyword>
<protein>
    <submittedName>
        <fullName evidence="1">Uncharacterized protein</fullName>
    </submittedName>
</protein>
<proteinExistence type="predicted"/>
<dbReference type="EMBL" id="BRPK01000011">
    <property type="protein sequence ID" value="GLB42052.1"/>
    <property type="molecule type" value="Genomic_DNA"/>
</dbReference>
<gene>
    <name evidence="1" type="ORF">LshimejAT787_1100670</name>
</gene>
<evidence type="ECO:0000313" key="1">
    <source>
        <dbReference type="EMBL" id="GLB42052.1"/>
    </source>
</evidence>
<evidence type="ECO:0000313" key="2">
    <source>
        <dbReference type="Proteomes" id="UP001063166"/>
    </source>
</evidence>
<sequence>MLAPLCASLKVGLARIRACRLGRRAPALARSMHLMCSSPGWTWDITAKGGSDETCFNYMTVSFMCSVESPLRPGIRDRKLIARRLPQDS</sequence>
<comment type="caution">
    <text evidence="1">The sequence shown here is derived from an EMBL/GenBank/DDBJ whole genome shotgun (WGS) entry which is preliminary data.</text>
</comment>
<organism evidence="1 2">
    <name type="scientific">Lyophyllum shimeji</name>
    <name type="common">Hon-shimeji</name>
    <name type="synonym">Tricholoma shimeji</name>
    <dbReference type="NCBI Taxonomy" id="47721"/>
    <lineage>
        <taxon>Eukaryota</taxon>
        <taxon>Fungi</taxon>
        <taxon>Dikarya</taxon>
        <taxon>Basidiomycota</taxon>
        <taxon>Agaricomycotina</taxon>
        <taxon>Agaricomycetes</taxon>
        <taxon>Agaricomycetidae</taxon>
        <taxon>Agaricales</taxon>
        <taxon>Tricholomatineae</taxon>
        <taxon>Lyophyllaceae</taxon>
        <taxon>Lyophyllum</taxon>
    </lineage>
</organism>